<evidence type="ECO:0000313" key="2">
    <source>
        <dbReference type="EMBL" id="MPC83040.1"/>
    </source>
</evidence>
<dbReference type="AlphaFoldDB" id="A0A5B7IF69"/>
<sequence>MTSAKSLSNSHWIHEDTHETQQLPLLYVESIRGRDGEVFEISENPPTLAPLASQGLPSASRQTLTSATHEKK</sequence>
<protein>
    <submittedName>
        <fullName evidence="2">Uncharacterized protein</fullName>
    </submittedName>
</protein>
<evidence type="ECO:0000313" key="3">
    <source>
        <dbReference type="Proteomes" id="UP000324222"/>
    </source>
</evidence>
<gene>
    <name evidence="2" type="ORF">E2C01_077730</name>
</gene>
<dbReference type="Proteomes" id="UP000324222">
    <property type="component" value="Unassembled WGS sequence"/>
</dbReference>
<comment type="caution">
    <text evidence="2">The sequence shown here is derived from an EMBL/GenBank/DDBJ whole genome shotgun (WGS) entry which is preliminary data.</text>
</comment>
<organism evidence="2 3">
    <name type="scientific">Portunus trituberculatus</name>
    <name type="common">Swimming crab</name>
    <name type="synonym">Neptunus trituberculatus</name>
    <dbReference type="NCBI Taxonomy" id="210409"/>
    <lineage>
        <taxon>Eukaryota</taxon>
        <taxon>Metazoa</taxon>
        <taxon>Ecdysozoa</taxon>
        <taxon>Arthropoda</taxon>
        <taxon>Crustacea</taxon>
        <taxon>Multicrustacea</taxon>
        <taxon>Malacostraca</taxon>
        <taxon>Eumalacostraca</taxon>
        <taxon>Eucarida</taxon>
        <taxon>Decapoda</taxon>
        <taxon>Pleocyemata</taxon>
        <taxon>Brachyura</taxon>
        <taxon>Eubrachyura</taxon>
        <taxon>Portunoidea</taxon>
        <taxon>Portunidae</taxon>
        <taxon>Portuninae</taxon>
        <taxon>Portunus</taxon>
    </lineage>
</organism>
<proteinExistence type="predicted"/>
<name>A0A5B7IF69_PORTR</name>
<keyword evidence="3" id="KW-1185">Reference proteome</keyword>
<accession>A0A5B7IF69</accession>
<reference evidence="2 3" key="1">
    <citation type="submission" date="2019-05" db="EMBL/GenBank/DDBJ databases">
        <title>Another draft genome of Portunus trituberculatus and its Hox gene families provides insights of decapod evolution.</title>
        <authorList>
            <person name="Jeong J.-H."/>
            <person name="Song I."/>
            <person name="Kim S."/>
            <person name="Choi T."/>
            <person name="Kim D."/>
            <person name="Ryu S."/>
            <person name="Kim W."/>
        </authorList>
    </citation>
    <scope>NUCLEOTIDE SEQUENCE [LARGE SCALE GENOMIC DNA]</scope>
    <source>
        <tissue evidence="2">Muscle</tissue>
    </source>
</reference>
<evidence type="ECO:0000256" key="1">
    <source>
        <dbReference type="SAM" id="MobiDB-lite"/>
    </source>
</evidence>
<feature type="compositionally biased region" description="Polar residues" evidence="1">
    <location>
        <begin position="55"/>
        <end position="72"/>
    </location>
</feature>
<feature type="region of interest" description="Disordered" evidence="1">
    <location>
        <begin position="41"/>
        <end position="72"/>
    </location>
</feature>
<dbReference type="EMBL" id="VSRR010061349">
    <property type="protein sequence ID" value="MPC83040.1"/>
    <property type="molecule type" value="Genomic_DNA"/>
</dbReference>